<dbReference type="RefSeq" id="WP_198617553.1">
    <property type="nucleotide sequence ID" value="NZ_JABANU010000007.1"/>
</dbReference>
<evidence type="ECO:0000313" key="1">
    <source>
        <dbReference type="EMBL" id="MBI5974769.1"/>
    </source>
</evidence>
<proteinExistence type="predicted"/>
<gene>
    <name evidence="1" type="ORF">HHH54_04030</name>
</gene>
<dbReference type="Proteomes" id="UP000751852">
    <property type="component" value="Unassembled WGS sequence"/>
</dbReference>
<protein>
    <submittedName>
        <fullName evidence="1">Uncharacterized protein</fullName>
    </submittedName>
</protein>
<evidence type="ECO:0000313" key="2">
    <source>
        <dbReference type="Proteomes" id="UP000751852"/>
    </source>
</evidence>
<sequence>MPHISLLNSWKNHDIQKIDNMIDNNVVAYYFNEVGEAQRLNKSTLLAMLKRRMDNVQSSDTLQWNFEIIHRARKNDENMILFYTYSYENPDYFKTKKTLIMLTFKHSGKNAYHQINSIYITPNIKDLNE</sequence>
<keyword evidence="2" id="KW-1185">Reference proteome</keyword>
<name>A0ABS0T7P7_9STAP</name>
<accession>A0ABS0T7P7</accession>
<organism evidence="1 2">
    <name type="scientific">Staphylococcus canis</name>
    <dbReference type="NCBI Taxonomy" id="2724942"/>
    <lineage>
        <taxon>Bacteria</taxon>
        <taxon>Bacillati</taxon>
        <taxon>Bacillota</taxon>
        <taxon>Bacilli</taxon>
        <taxon>Bacillales</taxon>
        <taxon>Staphylococcaceae</taxon>
        <taxon>Staphylococcus</taxon>
    </lineage>
</organism>
<comment type="caution">
    <text evidence="1">The sequence shown here is derived from an EMBL/GenBank/DDBJ whole genome shotgun (WGS) entry which is preliminary data.</text>
</comment>
<dbReference type="EMBL" id="JABANU010000007">
    <property type="protein sequence ID" value="MBI5974769.1"/>
    <property type="molecule type" value="Genomic_DNA"/>
</dbReference>
<reference evidence="1 2" key="1">
    <citation type="submission" date="2020-04" db="EMBL/GenBank/DDBJ databases">
        <title>Staphylococcus species from domestic dog.</title>
        <authorList>
            <person name="Paterson G.K."/>
        </authorList>
    </citation>
    <scope>NUCLEOTIDE SEQUENCE [LARGE SCALE GENOMIC DNA]</scope>
    <source>
        <strain evidence="1 2">H16/1A</strain>
    </source>
</reference>